<protein>
    <recommendedName>
        <fullName evidence="1">F-box domain-containing protein</fullName>
    </recommendedName>
</protein>
<comment type="caution">
    <text evidence="2">The sequence shown here is derived from an EMBL/GenBank/DDBJ whole genome shotgun (WGS) entry which is preliminary data.</text>
</comment>
<name>A0A8H5B2E7_9AGAR</name>
<dbReference type="Pfam" id="PF12937">
    <property type="entry name" value="F-box-like"/>
    <property type="match status" value="1"/>
</dbReference>
<feature type="domain" description="F-box" evidence="1">
    <location>
        <begin position="92"/>
        <end position="143"/>
    </location>
</feature>
<gene>
    <name evidence="2" type="ORF">D9619_007184</name>
</gene>
<reference evidence="2 3" key="1">
    <citation type="journal article" date="2020" name="ISME J.">
        <title>Uncovering the hidden diversity of litter-decomposition mechanisms in mushroom-forming fungi.</title>
        <authorList>
            <person name="Floudas D."/>
            <person name="Bentzer J."/>
            <person name="Ahren D."/>
            <person name="Johansson T."/>
            <person name="Persson P."/>
            <person name="Tunlid A."/>
        </authorList>
    </citation>
    <scope>NUCLEOTIDE SEQUENCE [LARGE SCALE GENOMIC DNA]</scope>
    <source>
        <strain evidence="2 3">CBS 101986</strain>
    </source>
</reference>
<dbReference type="SUPFAM" id="SSF52047">
    <property type="entry name" value="RNI-like"/>
    <property type="match status" value="1"/>
</dbReference>
<evidence type="ECO:0000313" key="2">
    <source>
        <dbReference type="EMBL" id="KAF5315300.1"/>
    </source>
</evidence>
<dbReference type="Gene3D" id="3.80.10.10">
    <property type="entry name" value="Ribonuclease Inhibitor"/>
    <property type="match status" value="1"/>
</dbReference>
<keyword evidence="3" id="KW-1185">Reference proteome</keyword>
<organism evidence="2 3">
    <name type="scientific">Psilocybe cf. subviscida</name>
    <dbReference type="NCBI Taxonomy" id="2480587"/>
    <lineage>
        <taxon>Eukaryota</taxon>
        <taxon>Fungi</taxon>
        <taxon>Dikarya</taxon>
        <taxon>Basidiomycota</taxon>
        <taxon>Agaricomycotina</taxon>
        <taxon>Agaricomycetes</taxon>
        <taxon>Agaricomycetidae</taxon>
        <taxon>Agaricales</taxon>
        <taxon>Agaricineae</taxon>
        <taxon>Strophariaceae</taxon>
        <taxon>Psilocybe</taxon>
    </lineage>
</organism>
<dbReference type="Proteomes" id="UP000567179">
    <property type="component" value="Unassembled WGS sequence"/>
</dbReference>
<proteinExistence type="predicted"/>
<dbReference type="PANTHER" id="PTHR38926">
    <property type="entry name" value="F-BOX DOMAIN CONTAINING PROTEIN, EXPRESSED"/>
    <property type="match status" value="1"/>
</dbReference>
<dbReference type="OrthoDB" id="8048523at2759"/>
<dbReference type="EMBL" id="JAACJJ010000043">
    <property type="protein sequence ID" value="KAF5315300.1"/>
    <property type="molecule type" value="Genomic_DNA"/>
</dbReference>
<sequence length="546" mass="61573">MSTAYPARIPASVFTSPRRRRPSIKTYAPLPAIKAPRSPDDVYVPRPPTFMSIAYLREAIASIDTKMGALARERVELESKLETAVRLQSPVLRLPSELLSQIFAIGVLDMGDENPIMVPTLMLVCRYWADVALNTPVLWAKISVSPHDSLTKARRRLARSKSCPLDITVNFGGPRVDYVQNLSEQIVHAMDLFRPVLYRTRAFGLTVPNRHYAHTALLRCQEDAPILENLSVYVHQSMQDDHYSKPLTSLFNGRTPHLRSCSFTSFNFGWDLNLMKGLRVLKLGGYFNASTPSAATLLDMLRQCPELEEFALRNMSAVDSDPCSIAIVDDFDRHVPSKIHLPRLKKLTFHYSGIAHTREILSNISYPNLESLELAYLENTTGLFLMLHAQALTRLPLKHLHIETCVFNEMQFVNLLRKLPSLRTLELVDIEDISYISMKALSTPQPWVCPHLEKITLDGCLSFDWDSLRAMVESRLPADPQAYKRYHTSLAALSSSASAAAADYARMKSRRTGQAALLAGPQRVTSIDVTRCNQISKEMLQWLRIL</sequence>
<dbReference type="InterPro" id="IPR032675">
    <property type="entry name" value="LRR_dom_sf"/>
</dbReference>
<accession>A0A8H5B2E7</accession>
<evidence type="ECO:0000259" key="1">
    <source>
        <dbReference type="Pfam" id="PF12937"/>
    </source>
</evidence>
<dbReference type="PANTHER" id="PTHR38926:SF5">
    <property type="entry name" value="F-BOX AND LEUCINE-RICH REPEAT PROTEIN 6"/>
    <property type="match status" value="1"/>
</dbReference>
<evidence type="ECO:0000313" key="3">
    <source>
        <dbReference type="Proteomes" id="UP000567179"/>
    </source>
</evidence>
<dbReference type="AlphaFoldDB" id="A0A8H5B2E7"/>
<dbReference type="InterPro" id="IPR001810">
    <property type="entry name" value="F-box_dom"/>
</dbReference>